<feature type="transmembrane region" description="Helical" evidence="1">
    <location>
        <begin position="343"/>
        <end position="369"/>
    </location>
</feature>
<organism evidence="2 3">
    <name type="scientific">Cuniculiplasma divulgatum</name>
    <dbReference type="NCBI Taxonomy" id="1673428"/>
    <lineage>
        <taxon>Archaea</taxon>
        <taxon>Methanobacteriati</taxon>
        <taxon>Thermoplasmatota</taxon>
        <taxon>Thermoplasmata</taxon>
        <taxon>Thermoplasmatales</taxon>
        <taxon>Cuniculiplasmataceae</taxon>
        <taxon>Cuniculiplasma</taxon>
    </lineage>
</organism>
<feature type="transmembrane region" description="Helical" evidence="1">
    <location>
        <begin position="14"/>
        <end position="34"/>
    </location>
</feature>
<feature type="transmembrane region" description="Helical" evidence="1">
    <location>
        <begin position="389"/>
        <end position="408"/>
    </location>
</feature>
<feature type="transmembrane region" description="Helical" evidence="1">
    <location>
        <begin position="312"/>
        <end position="336"/>
    </location>
</feature>
<evidence type="ECO:0000313" key="3">
    <source>
        <dbReference type="Proteomes" id="UP000187822"/>
    </source>
</evidence>
<feature type="transmembrane region" description="Helical" evidence="1">
    <location>
        <begin position="242"/>
        <end position="261"/>
    </location>
</feature>
<dbReference type="CDD" id="cd00146">
    <property type="entry name" value="PKD"/>
    <property type="match status" value="1"/>
</dbReference>
<dbReference type="AlphaFoldDB" id="A0A1R4A7D3"/>
<keyword evidence="1" id="KW-0472">Membrane</keyword>
<reference evidence="3" key="1">
    <citation type="submission" date="2016-06" db="EMBL/GenBank/DDBJ databases">
        <authorList>
            <person name="Toshchakov V.S."/>
        </authorList>
    </citation>
    <scope>NUCLEOTIDE SEQUENCE [LARGE SCALE GENOMIC DNA]</scope>
    <source>
        <strain>PM4 (JCM 30641</strain>
        <strain evidence="3">\VKM B-2940)</strain>
    </source>
</reference>
<feature type="transmembrane region" description="Helical" evidence="1">
    <location>
        <begin position="128"/>
        <end position="152"/>
    </location>
</feature>
<dbReference type="OrthoDB" id="331677at2157"/>
<proteinExistence type="predicted"/>
<dbReference type="SUPFAM" id="SSF49299">
    <property type="entry name" value="PKD domain"/>
    <property type="match status" value="1"/>
</dbReference>
<gene>
    <name evidence="2" type="ORF">CPM_1033</name>
</gene>
<keyword evidence="3" id="KW-1185">Reference proteome</keyword>
<dbReference type="InterPro" id="IPR035986">
    <property type="entry name" value="PKD_dom_sf"/>
</dbReference>
<feature type="transmembrane region" description="Helical" evidence="1">
    <location>
        <begin position="273"/>
        <end position="292"/>
    </location>
</feature>
<keyword evidence="1" id="KW-1133">Transmembrane helix</keyword>
<feature type="transmembrane region" description="Helical" evidence="1">
    <location>
        <begin position="201"/>
        <end position="222"/>
    </location>
</feature>
<feature type="transmembrane region" description="Helical" evidence="1">
    <location>
        <begin position="164"/>
        <end position="189"/>
    </location>
</feature>
<sequence>MSRSIKDKEHIGKWVFIFVIICYFAIAPFTSFAYDEAFYFQYFRWLYLYSVQPYYLWVFGAFYNAINVGSLGFNLPFYLLGLDNVIIQQFSTKLPFIMAAIITSLAINRTVSSLRTGDKIKLNPAVMFLLLPITIFDVAIFGNPLIIAIMFLSLSLLSLVKNRMYFASMFLGIAAATYLYPVFFILPLLKLVKYKKNRNSMLFAFLIFLLTLGIGQFLPVLISLLTSTPISSTVLAPLLDLNSSITVTSSLPSAWGPYYIIYATLHIEMSTHIIEYIYFLTMLLPVSVFLITRKEPTIERFINFLFLDSLMFVIFSITATPQYLLAIAPFAVYFYYLKNPSYFIQILSIVTFLDVLILFNNLPLLYFFSNVDPSLVYSYNYFRLDKLDILLLSLIYIIFLFFTLIYYFRNYLDSETTLSLIDKISKNKNRINKTNGVIRRGIVLLSIILIVTLVIVTPLISSAPNSMYFTKQADSESVSSSLGVSVKNVTTYNLDFAGNYNLLNTYTKENSKYFLSIPNYKLNSSCFAYRNVSFPNKNSTLFSVIINSTANPVIVGEPVTFVSHVYNGISPYQYAWYGGGNKETQNETSIFYSPGDWSVEVEVTDGNGQKIITNYTEVVKDDYNVEFNSHYLKGFIASNSYNVIINSSYIHNNNQVTFIGNFQKNKTVTLSLSMTCNVPDNVILNHTLYVLIGFISTSISICSFFYVFKKLRTKDL</sequence>
<dbReference type="KEGG" id="cdiv:CPM_1033"/>
<dbReference type="GeneID" id="41588282"/>
<feature type="transmembrane region" description="Helical" evidence="1">
    <location>
        <begin position="86"/>
        <end position="107"/>
    </location>
</feature>
<evidence type="ECO:0000256" key="1">
    <source>
        <dbReference type="SAM" id="Phobius"/>
    </source>
</evidence>
<dbReference type="RefSeq" id="WP_145983956.1">
    <property type="nucleotide sequence ID" value="NZ_LT671858.1"/>
</dbReference>
<dbReference type="EMBL" id="LT719092">
    <property type="protein sequence ID" value="SJK84852.1"/>
    <property type="molecule type" value="Genomic_DNA"/>
</dbReference>
<accession>A0A1R4A7D3</accession>
<feature type="transmembrane region" description="Helical" evidence="1">
    <location>
        <begin position="688"/>
        <end position="708"/>
    </location>
</feature>
<feature type="transmembrane region" description="Helical" evidence="1">
    <location>
        <begin position="46"/>
        <end position="66"/>
    </location>
</feature>
<evidence type="ECO:0000313" key="2">
    <source>
        <dbReference type="EMBL" id="SJK84852.1"/>
    </source>
</evidence>
<protein>
    <submittedName>
        <fullName evidence="2">Multipass membrane protein</fullName>
    </submittedName>
</protein>
<feature type="transmembrane region" description="Helical" evidence="1">
    <location>
        <begin position="437"/>
        <end position="460"/>
    </location>
</feature>
<keyword evidence="1" id="KW-0812">Transmembrane</keyword>
<dbReference type="Proteomes" id="UP000187822">
    <property type="component" value="Chromosome I"/>
</dbReference>
<name>A0A1R4A7D3_9ARCH</name>